<gene>
    <name evidence="3" type="ORF">A2834_03400</name>
</gene>
<evidence type="ECO:0008006" key="5">
    <source>
        <dbReference type="Google" id="ProtNLM"/>
    </source>
</evidence>
<dbReference type="Gene3D" id="3.75.10.10">
    <property type="entry name" value="L-arginine/glycine Amidinotransferase, Chain A"/>
    <property type="match status" value="1"/>
</dbReference>
<reference evidence="3 4" key="1">
    <citation type="journal article" date="2016" name="Nat. Commun.">
        <title>Thousands of microbial genomes shed light on interconnected biogeochemical processes in an aquifer system.</title>
        <authorList>
            <person name="Anantharaman K."/>
            <person name="Brown C.T."/>
            <person name="Hug L.A."/>
            <person name="Sharon I."/>
            <person name="Castelle C.J."/>
            <person name="Probst A.J."/>
            <person name="Thomas B.C."/>
            <person name="Singh A."/>
            <person name="Wilkins M.J."/>
            <person name="Karaoz U."/>
            <person name="Brodie E.L."/>
            <person name="Williams K.H."/>
            <person name="Hubbard S.S."/>
            <person name="Banfield J.F."/>
        </authorList>
    </citation>
    <scope>NUCLEOTIDE SEQUENCE [LARGE SCALE GENOMIC DNA]</scope>
</reference>
<dbReference type="PANTHER" id="PTHR10488:SF1">
    <property type="entry name" value="GLYCINE AMIDINOTRANSFERASE, MITOCHONDRIAL"/>
    <property type="match status" value="1"/>
</dbReference>
<evidence type="ECO:0000313" key="3">
    <source>
        <dbReference type="EMBL" id="OGF62485.1"/>
    </source>
</evidence>
<name>A0A1F5VGE1_9BACT</name>
<protein>
    <recommendedName>
        <fullName evidence="5">Amidinotransferase</fullName>
    </recommendedName>
</protein>
<evidence type="ECO:0000256" key="2">
    <source>
        <dbReference type="ARBA" id="ARBA00022679"/>
    </source>
</evidence>
<comment type="caution">
    <text evidence="3">The sequence shown here is derived from an EMBL/GenBank/DDBJ whole genome shotgun (WGS) entry which is preliminary data.</text>
</comment>
<dbReference type="EMBL" id="MFHD01000017">
    <property type="protein sequence ID" value="OGF62485.1"/>
    <property type="molecule type" value="Genomic_DNA"/>
</dbReference>
<evidence type="ECO:0000313" key="4">
    <source>
        <dbReference type="Proteomes" id="UP000179251"/>
    </source>
</evidence>
<keyword evidence="2" id="KW-0808">Transferase</keyword>
<dbReference type="Proteomes" id="UP000179251">
    <property type="component" value="Unassembled WGS sequence"/>
</dbReference>
<dbReference type="AlphaFoldDB" id="A0A1F5VGE1"/>
<dbReference type="GO" id="GO:0015067">
    <property type="term" value="F:amidinotransferase activity"/>
    <property type="evidence" value="ECO:0007669"/>
    <property type="project" value="InterPro"/>
</dbReference>
<sequence length="383" mass="43179">MKINSHNEWDKLKEIIVGRGDGHASLVFPCPPIGGAHGPVTEELLQKATALAKKAFPQWLIDEINEDLDGLAKVLKSFGVKVHRPDIAHNNKFFATPYFSAVGDHVYNMRDLHLVVGNTVVESPSQEQHRYFEAMGLYPIWHEYLKDGFRWIAGPKPRIPGDHMVVYAADGRDGYDDGQKYIKLKEDEILFEAANTVRLGRDLLYLVSRSGNYLGAKWLQSVLGDEYRVHTTDKIYRSSHIDSTALALAPGVILLNSSRVNENNCPEILKKWKKLYFADIVQTPEKTLEFHDKVRKPVHQQLLAMGVHSGLDSVASPWIGMNVLSVDPKTVIVDKIQVPLIKFLEQNGFTAVPISFRHSYYMGGIHCSTLDTVRESKLESYFG</sequence>
<dbReference type="PANTHER" id="PTHR10488">
    <property type="entry name" value="GLYCINE AMIDINOTRANSFERASE, MITOCHONDRIAL"/>
    <property type="match status" value="1"/>
</dbReference>
<proteinExistence type="inferred from homology"/>
<dbReference type="STRING" id="1798325.A2834_03400"/>
<dbReference type="SUPFAM" id="SSF55909">
    <property type="entry name" value="Pentein"/>
    <property type="match status" value="1"/>
</dbReference>
<comment type="similarity">
    <text evidence="1">Belongs to the amidinotransferase family.</text>
</comment>
<evidence type="ECO:0000256" key="1">
    <source>
        <dbReference type="ARBA" id="ARBA00006943"/>
    </source>
</evidence>
<accession>A0A1F5VGE1</accession>
<dbReference type="InterPro" id="IPR033195">
    <property type="entry name" value="AmidinoTrfase"/>
</dbReference>
<organism evidence="3 4">
    <name type="scientific">Candidatus Giovannonibacteria bacterium RIFCSPHIGHO2_01_FULL_45_23</name>
    <dbReference type="NCBI Taxonomy" id="1798325"/>
    <lineage>
        <taxon>Bacteria</taxon>
        <taxon>Candidatus Giovannoniibacteriota</taxon>
    </lineage>
</organism>